<dbReference type="Gene3D" id="1.20.1070.10">
    <property type="entry name" value="Rhodopsin 7-helix transmembrane proteins"/>
    <property type="match status" value="1"/>
</dbReference>
<gene>
    <name evidence="3" type="ORF">PHET_04312</name>
</gene>
<feature type="transmembrane region" description="Helical" evidence="2">
    <location>
        <begin position="96"/>
        <end position="121"/>
    </location>
</feature>
<feature type="compositionally biased region" description="Basic residues" evidence="1">
    <location>
        <begin position="267"/>
        <end position="277"/>
    </location>
</feature>
<comment type="caution">
    <text evidence="3">The sequence shown here is derived from an EMBL/GenBank/DDBJ whole genome shotgun (WGS) entry which is preliminary data.</text>
</comment>
<feature type="compositionally biased region" description="Basic and acidic residues" evidence="1">
    <location>
        <begin position="435"/>
        <end position="452"/>
    </location>
</feature>
<feature type="transmembrane region" description="Helical" evidence="2">
    <location>
        <begin position="510"/>
        <end position="533"/>
    </location>
</feature>
<evidence type="ECO:0000256" key="2">
    <source>
        <dbReference type="SAM" id="Phobius"/>
    </source>
</evidence>
<feature type="transmembrane region" description="Helical" evidence="2">
    <location>
        <begin position="553"/>
        <end position="574"/>
    </location>
</feature>
<feature type="region of interest" description="Disordered" evidence="1">
    <location>
        <begin position="417"/>
        <end position="452"/>
    </location>
</feature>
<keyword evidence="4" id="KW-1185">Reference proteome</keyword>
<sequence length="661" mass="74820">MRAYLADSTTDTTTETLESVLVYLANKENVGSMQNSDVFKNSTTSSFVTEGLGKLVPTSQAPVVATTILADFASQCVRDEWTEPDFPRYACKGSKITSWIAAVFLLSMIIFGAIKCLVTHGPRKIFDLRLNGVSFPKRPEFFVLLCSSLPLIFTVLTRPLFIPLSINHDIFIRGWGLAQTRFFVDLFTRTASIYHLVYWAYRTPIIHLFWRIKLTAEYWWTRWKNRPKPVKAQTDRYAKKSLMINPATKLQTQPARRTGRTAEHGYGKKRRRSKSTRSNRSTERPTVLASQSSTDNQQQQTENPQRAHVINAGGVNLIAPKPLFTDQPNMMFPYAMCGRSMPSMNGPTTYGQMAVPNMLNYNMFNPMNQQMNQQTDTFVPGMGYGMNFQMPVGIGMNQPGMMMSNFSQQNSVYPMNQNSGFGEQSLSPTNADNSRTQEPEAGRKPDKSVKKPVEIPPPTRAFCIACKRAIPGCIYILSFFITLPSIFAFEVEPNEDAFKAARCTRRCRSYFYYDLIVLVSIPTLMIIVAFYHGALSRKQLNGETKMAYRLRCYYVTFILLNIPMFVLMLTSVGFRLSSLPYRDIYGTGILIAMTAYHANFALKSTVYTTGCNCICCTDSCIHRFSLINRFITFFTTPVALKDKESTLEGAVIPVQMEKSKF</sequence>
<keyword evidence="2" id="KW-1133">Transmembrane helix</keyword>
<protein>
    <submittedName>
        <fullName evidence="3">Uncharacterized protein</fullName>
    </submittedName>
</protein>
<name>A0A8J4TCR9_9TREM</name>
<feature type="compositionally biased region" description="Low complexity" evidence="1">
    <location>
        <begin position="290"/>
        <end position="301"/>
    </location>
</feature>
<reference evidence="3" key="1">
    <citation type="submission" date="2019-05" db="EMBL/GenBank/DDBJ databases">
        <title>Annotation for the trematode Paragonimus heterotremus.</title>
        <authorList>
            <person name="Choi Y.-J."/>
        </authorList>
    </citation>
    <scope>NUCLEOTIDE SEQUENCE</scope>
    <source>
        <strain evidence="3">LC</strain>
    </source>
</reference>
<accession>A0A8J4TCR9</accession>
<dbReference type="EMBL" id="LUCH01001797">
    <property type="protein sequence ID" value="KAF5402469.1"/>
    <property type="molecule type" value="Genomic_DNA"/>
</dbReference>
<organism evidence="3 4">
    <name type="scientific">Paragonimus heterotremus</name>
    <dbReference type="NCBI Taxonomy" id="100268"/>
    <lineage>
        <taxon>Eukaryota</taxon>
        <taxon>Metazoa</taxon>
        <taxon>Spiralia</taxon>
        <taxon>Lophotrochozoa</taxon>
        <taxon>Platyhelminthes</taxon>
        <taxon>Trematoda</taxon>
        <taxon>Digenea</taxon>
        <taxon>Plagiorchiida</taxon>
        <taxon>Troglotremata</taxon>
        <taxon>Troglotrematidae</taxon>
        <taxon>Paragonimus</taxon>
    </lineage>
</organism>
<dbReference type="AlphaFoldDB" id="A0A8J4TCR9"/>
<feature type="compositionally biased region" description="Polar residues" evidence="1">
    <location>
        <begin position="417"/>
        <end position="434"/>
    </location>
</feature>
<evidence type="ECO:0000256" key="1">
    <source>
        <dbReference type="SAM" id="MobiDB-lite"/>
    </source>
</evidence>
<feature type="region of interest" description="Disordered" evidence="1">
    <location>
        <begin position="248"/>
        <end position="304"/>
    </location>
</feature>
<keyword evidence="2" id="KW-0472">Membrane</keyword>
<evidence type="ECO:0000313" key="3">
    <source>
        <dbReference type="EMBL" id="KAF5402469.1"/>
    </source>
</evidence>
<dbReference type="Proteomes" id="UP000748531">
    <property type="component" value="Unassembled WGS sequence"/>
</dbReference>
<feature type="transmembrane region" description="Helical" evidence="2">
    <location>
        <begin position="141"/>
        <end position="161"/>
    </location>
</feature>
<dbReference type="OrthoDB" id="6238674at2759"/>
<proteinExistence type="predicted"/>
<evidence type="ECO:0000313" key="4">
    <source>
        <dbReference type="Proteomes" id="UP000748531"/>
    </source>
</evidence>
<feature type="transmembrane region" description="Helical" evidence="2">
    <location>
        <begin position="469"/>
        <end position="489"/>
    </location>
</feature>
<keyword evidence="2" id="KW-0812">Transmembrane</keyword>